<dbReference type="PANTHER" id="PTHR11905:SF159">
    <property type="entry name" value="ADAM METALLOPROTEASE"/>
    <property type="match status" value="1"/>
</dbReference>
<keyword evidence="9" id="KW-0472">Membrane</keyword>
<dbReference type="CDD" id="cd00192">
    <property type="entry name" value="PTKc"/>
    <property type="match status" value="1"/>
</dbReference>
<dbReference type="SMART" id="SM00050">
    <property type="entry name" value="DISIN"/>
    <property type="match status" value="1"/>
</dbReference>
<accession>A0A1X7VAB2</accession>
<feature type="binding site" evidence="8">
    <location>
        <position position="239"/>
    </location>
    <ligand>
        <name>Zn(2+)</name>
        <dbReference type="ChEBI" id="CHEBI:29105"/>
        <note>catalytic</note>
    </ligand>
</feature>
<dbReference type="PROSITE" id="PS00427">
    <property type="entry name" value="DISINTEGRIN_1"/>
    <property type="match status" value="1"/>
</dbReference>
<dbReference type="FunFam" id="3.40.390.10:FF:000002">
    <property type="entry name" value="Disintegrin and metalloproteinase domain-containing protein 22"/>
    <property type="match status" value="1"/>
</dbReference>
<reference evidence="13" key="1">
    <citation type="submission" date="2017-05" db="UniProtKB">
        <authorList>
            <consortium name="EnsemblMetazoa"/>
        </authorList>
    </citation>
    <scope>IDENTIFICATION</scope>
</reference>
<dbReference type="SMART" id="SM00608">
    <property type="entry name" value="ACR"/>
    <property type="match status" value="1"/>
</dbReference>
<keyword evidence="9" id="KW-1133">Transmembrane helix</keyword>
<dbReference type="SUPFAM" id="SSF56112">
    <property type="entry name" value="Protein kinase-like (PK-like)"/>
    <property type="match status" value="1"/>
</dbReference>
<organism evidence="13">
    <name type="scientific">Amphimedon queenslandica</name>
    <name type="common">Sponge</name>
    <dbReference type="NCBI Taxonomy" id="400682"/>
    <lineage>
        <taxon>Eukaryota</taxon>
        <taxon>Metazoa</taxon>
        <taxon>Porifera</taxon>
        <taxon>Demospongiae</taxon>
        <taxon>Heteroscleromorpha</taxon>
        <taxon>Haplosclerida</taxon>
        <taxon>Niphatidae</taxon>
        <taxon>Amphimedon</taxon>
    </lineage>
</organism>
<evidence type="ECO:0000259" key="12">
    <source>
        <dbReference type="PROSITE" id="PS50215"/>
    </source>
</evidence>
<evidence type="ECO:0000256" key="2">
    <source>
        <dbReference type="ARBA" id="ARBA00022741"/>
    </source>
</evidence>
<dbReference type="GO" id="GO:0004222">
    <property type="term" value="F:metalloendopeptidase activity"/>
    <property type="evidence" value="ECO:0007669"/>
    <property type="project" value="InterPro"/>
</dbReference>
<feature type="domain" description="Peptidase M12B" evidence="12">
    <location>
        <begin position="102"/>
        <end position="287"/>
    </location>
</feature>
<dbReference type="PRINTS" id="PR00289">
    <property type="entry name" value="DISINTEGRIN"/>
</dbReference>
<name>A0A1X7VAB2_AMPQE</name>
<dbReference type="InterPro" id="IPR008266">
    <property type="entry name" value="Tyr_kinase_AS"/>
</dbReference>
<dbReference type="GO" id="GO:0006508">
    <property type="term" value="P:proteolysis"/>
    <property type="evidence" value="ECO:0007669"/>
    <property type="project" value="InterPro"/>
</dbReference>
<dbReference type="InParanoid" id="A0A1X7VAB2"/>
<feature type="transmembrane region" description="Helical" evidence="9">
    <location>
        <begin position="622"/>
        <end position="651"/>
    </location>
</feature>
<dbReference type="Pfam" id="PF01421">
    <property type="entry name" value="Reprolysin"/>
    <property type="match status" value="1"/>
</dbReference>
<evidence type="ECO:0000256" key="8">
    <source>
        <dbReference type="PROSITE-ProRule" id="PRU00276"/>
    </source>
</evidence>
<feature type="binding site" evidence="8">
    <location>
        <position position="243"/>
    </location>
    <ligand>
        <name>Zn(2+)</name>
        <dbReference type="ChEBI" id="CHEBI:29105"/>
        <note>catalytic</note>
    </ligand>
</feature>
<dbReference type="FunFam" id="1.10.510.10:FF:000554">
    <property type="entry name" value="Predicted protein"/>
    <property type="match status" value="1"/>
</dbReference>
<dbReference type="PROSITE" id="PS50011">
    <property type="entry name" value="PROTEIN_KINASE_DOM"/>
    <property type="match status" value="1"/>
</dbReference>
<dbReference type="InterPro" id="IPR011009">
    <property type="entry name" value="Kinase-like_dom_sf"/>
</dbReference>
<evidence type="ECO:0000256" key="1">
    <source>
        <dbReference type="ARBA" id="ARBA00022679"/>
    </source>
</evidence>
<dbReference type="InterPro" id="IPR024079">
    <property type="entry name" value="MetalloPept_cat_dom_sf"/>
</dbReference>
<dbReference type="EnsemblMetazoa" id="Aqu2.1.36684_001">
    <property type="protein sequence ID" value="Aqu2.1.36684_001"/>
    <property type="gene ID" value="Aqu2.1.36684"/>
</dbReference>
<evidence type="ECO:0008006" key="14">
    <source>
        <dbReference type="Google" id="ProtNLM"/>
    </source>
</evidence>
<dbReference type="Pfam" id="PF08516">
    <property type="entry name" value="ADAM_CR"/>
    <property type="match status" value="1"/>
</dbReference>
<feature type="domain" description="Protein kinase" evidence="10">
    <location>
        <begin position="731"/>
        <end position="1016"/>
    </location>
</feature>
<dbReference type="OrthoDB" id="5951731at2759"/>
<keyword evidence="4" id="KW-0067">ATP-binding</keyword>
<dbReference type="InterPro" id="IPR001590">
    <property type="entry name" value="Peptidase_M12B"/>
</dbReference>
<keyword evidence="8" id="KW-0862">Zinc</keyword>
<dbReference type="Gene3D" id="3.30.200.20">
    <property type="entry name" value="Phosphorylase Kinase, domain 1"/>
    <property type="match status" value="1"/>
</dbReference>
<feature type="active site" evidence="8">
    <location>
        <position position="240"/>
    </location>
</feature>
<comment type="caution">
    <text evidence="8">Lacks conserved residue(s) required for the propagation of feature annotation.</text>
</comment>
<dbReference type="InterPro" id="IPR034027">
    <property type="entry name" value="Reprolysin_adamalysin"/>
</dbReference>
<dbReference type="InterPro" id="IPR036436">
    <property type="entry name" value="Disintegrin_dom_sf"/>
</dbReference>
<dbReference type="Gene3D" id="4.10.70.10">
    <property type="entry name" value="Disintegrin domain"/>
    <property type="match status" value="1"/>
</dbReference>
<keyword evidence="8" id="KW-0479">Metal-binding</keyword>
<dbReference type="GO" id="GO:0046872">
    <property type="term" value="F:metal ion binding"/>
    <property type="evidence" value="ECO:0007669"/>
    <property type="project" value="UniProtKB-KW"/>
</dbReference>
<dbReference type="InterPro" id="IPR001245">
    <property type="entry name" value="Ser-Thr/Tyr_kinase_cat_dom"/>
</dbReference>
<feature type="transmembrane region" description="Helical" evidence="9">
    <location>
        <begin position="721"/>
        <end position="740"/>
    </location>
</feature>
<dbReference type="CDD" id="cd04269">
    <property type="entry name" value="ZnMc_adamalysin_II_like"/>
    <property type="match status" value="1"/>
</dbReference>
<evidence type="ECO:0000256" key="6">
    <source>
        <dbReference type="ARBA" id="ARBA00023157"/>
    </source>
</evidence>
<keyword evidence="5" id="KW-0829">Tyrosine-protein kinase</keyword>
<dbReference type="PRINTS" id="PR00109">
    <property type="entry name" value="TYRKINASE"/>
</dbReference>
<keyword evidence="2" id="KW-0547">Nucleotide-binding</keyword>
<dbReference type="InterPro" id="IPR000719">
    <property type="entry name" value="Prot_kinase_dom"/>
</dbReference>
<dbReference type="SUPFAM" id="SSF57552">
    <property type="entry name" value="Blood coagulation inhibitor (disintegrin)"/>
    <property type="match status" value="1"/>
</dbReference>
<dbReference type="PROSITE" id="PS50215">
    <property type="entry name" value="ADAM_MEPRO"/>
    <property type="match status" value="1"/>
</dbReference>
<protein>
    <recommendedName>
        <fullName evidence="14">Protein kinase domain-containing protein</fullName>
    </recommendedName>
</protein>
<evidence type="ECO:0000256" key="4">
    <source>
        <dbReference type="ARBA" id="ARBA00022840"/>
    </source>
</evidence>
<dbReference type="PANTHER" id="PTHR11905">
    <property type="entry name" value="ADAM A DISINTEGRIN AND METALLOPROTEASE DOMAIN"/>
    <property type="match status" value="1"/>
</dbReference>
<dbReference type="SUPFAM" id="SSF55486">
    <property type="entry name" value="Metalloproteases ('zincins'), catalytic domain"/>
    <property type="match status" value="1"/>
</dbReference>
<evidence type="ECO:0000259" key="10">
    <source>
        <dbReference type="PROSITE" id="PS50011"/>
    </source>
</evidence>
<evidence type="ECO:0000259" key="11">
    <source>
        <dbReference type="PROSITE" id="PS50214"/>
    </source>
</evidence>
<evidence type="ECO:0000256" key="7">
    <source>
        <dbReference type="PROSITE-ProRule" id="PRU00068"/>
    </source>
</evidence>
<evidence type="ECO:0000256" key="5">
    <source>
        <dbReference type="ARBA" id="ARBA00023137"/>
    </source>
</evidence>
<dbReference type="Pfam" id="PF00200">
    <property type="entry name" value="Disintegrin"/>
    <property type="match status" value="1"/>
</dbReference>
<dbReference type="AlphaFoldDB" id="A0A1X7VAB2"/>
<dbReference type="Pfam" id="PF07714">
    <property type="entry name" value="PK_Tyr_Ser-Thr"/>
    <property type="match status" value="1"/>
</dbReference>
<evidence type="ECO:0000256" key="9">
    <source>
        <dbReference type="SAM" id="Phobius"/>
    </source>
</evidence>
<keyword evidence="1" id="KW-0808">Transferase</keyword>
<feature type="transmembrane region" description="Helical" evidence="9">
    <location>
        <begin position="792"/>
        <end position="813"/>
    </location>
</feature>
<dbReference type="PROSITE" id="PS50214">
    <property type="entry name" value="DISINTEGRIN_2"/>
    <property type="match status" value="1"/>
</dbReference>
<dbReference type="eggNOG" id="KOG3607">
    <property type="taxonomic scope" value="Eukaryota"/>
</dbReference>
<keyword evidence="9" id="KW-0812">Transmembrane</keyword>
<dbReference type="Gene3D" id="3.40.390.10">
    <property type="entry name" value="Collagenase (Catalytic Domain)"/>
    <property type="match status" value="1"/>
</dbReference>
<feature type="domain" description="Disintegrin" evidence="11">
    <location>
        <begin position="312"/>
        <end position="398"/>
    </location>
</feature>
<dbReference type="Gene3D" id="1.10.510.10">
    <property type="entry name" value="Transferase(Phosphotransferase) domain 1"/>
    <property type="match status" value="1"/>
</dbReference>
<sequence>MFYFIHLRCGVKQTLGWFGDLNNENSLYHLEPLTEDHLHVSPEEDILANTHVLYKDTENKKKLQNFVCGTPHGNISVDRFKLPSGAGSSLHRLRKQSGGASNIVEVLIVNDNYQYIAYGRNISAVVLRAIEIFSHVDMLYQSINVRVVIVYSLTWTTQQGISFSSVPNTLLTLFRQYHTSTTAFRSITHDSAQLITGIDLDNNAVGIAYVGTMCNFDSSVGLTQDTRGSVASVATIAAHEMGHTFGMNHDDDSSCNCSDSNGGCIMNAISRFPPATSWSQCSINELNAGFAGSGNSDLNRCLGNSPTTIVGTARCGNGIREPGETCDCGSLAECDDPCCNATTCELASTAQCGSGVCCENCQFKLYGTTCRNSSGMCDILEYCTGQNADCPTDLTQQNGISCDNNTGYCYDGTCGSAWDQCNRYFGSESVPSNDACYTQFNTLGIAWGHCGANGTSYIPCTTGNAFCGSLQCNGGRIIFNNVNSRSALTAYTRFASGQECRSVTTRADADEVSPGLVVDGASCGTDMMCVNQRCLLLSSLEGVSPCPIGSNGQTCSGNGVPKSFASGSNTILKKLTPRLLFKEIRSNAPSMDLYTFSVTIMANTTTSATMSTTDTPSVSNQLMSIIISGIVTFLVVCIVLTVMLFVTYMIMKRRNRKQKKQLAMVEIPSSTPSSFLTEDMKESTYNSSKPIEILSINMERLSNYIVSGSTISMQETIGQGLIGDSLTIIALIIFILYSLGEFGIVYRGVMTIKNEIPKPVAMKTLKGFYKESDIDSLLDECIKMMPFNNLNVLPLIGVCLDLGPAPYIIMPFMSRGSLLSYLKKERPNLTVADTSEEDIILNVRKQLLSICLQVANGMSYLASQRFIHCDLAARNCMIDDNGIIKVADFGLSEDIYTCNYFRQLKCSDNNSGSSTVKLPVKWMALESLHDGLFSEKSDVWSYGVLCWEVFSLGKVPYPGLNPIGVVELLDTGGRLLCPHNGACSQEIYLLMLSCWSESPNDRPMFSDIVSSINALIEPLAGYLDFTDINNTCTVKENDVCD</sequence>
<proteinExistence type="predicted"/>
<dbReference type="InterPro" id="IPR001762">
    <property type="entry name" value="Disintegrin_dom"/>
</dbReference>
<evidence type="ECO:0000313" key="13">
    <source>
        <dbReference type="EnsemblMetazoa" id="Aqu2.1.36684_001"/>
    </source>
</evidence>
<dbReference type="GO" id="GO:0004713">
    <property type="term" value="F:protein tyrosine kinase activity"/>
    <property type="evidence" value="ECO:0007669"/>
    <property type="project" value="UniProtKB-KW"/>
</dbReference>
<dbReference type="InterPro" id="IPR006586">
    <property type="entry name" value="ADAM_Cys-rich"/>
</dbReference>
<keyword evidence="6 7" id="KW-1015">Disulfide bond</keyword>
<dbReference type="InterPro" id="IPR018358">
    <property type="entry name" value="Disintegrin_CS"/>
</dbReference>
<dbReference type="FunFam" id="4.10.70.10:FF:000001">
    <property type="entry name" value="Disintegrin and metalloproteinase domain-containing protein 22"/>
    <property type="match status" value="1"/>
</dbReference>
<evidence type="ECO:0000256" key="3">
    <source>
        <dbReference type="ARBA" id="ARBA00022777"/>
    </source>
</evidence>
<dbReference type="PROSITE" id="PS00109">
    <property type="entry name" value="PROTEIN_KINASE_TYR"/>
    <property type="match status" value="1"/>
</dbReference>
<dbReference type="eggNOG" id="KOG1095">
    <property type="taxonomic scope" value="Eukaryota"/>
</dbReference>
<dbReference type="STRING" id="400682.A0A1X7VAB2"/>
<dbReference type="GO" id="GO:0005524">
    <property type="term" value="F:ATP binding"/>
    <property type="evidence" value="ECO:0007669"/>
    <property type="project" value="UniProtKB-KW"/>
</dbReference>
<feature type="binding site" evidence="8">
    <location>
        <position position="249"/>
    </location>
    <ligand>
        <name>Zn(2+)</name>
        <dbReference type="ChEBI" id="CHEBI:29105"/>
        <note>catalytic</note>
    </ligand>
</feature>
<feature type="disulfide bond" evidence="7">
    <location>
        <begin position="370"/>
        <end position="390"/>
    </location>
</feature>
<keyword evidence="3" id="KW-0418">Kinase</keyword>